<dbReference type="InterPro" id="IPR016024">
    <property type="entry name" value="ARM-type_fold"/>
</dbReference>
<dbReference type="EMBL" id="CP000828">
    <property type="protein sequence ID" value="ABW27330.1"/>
    <property type="molecule type" value="Genomic_DNA"/>
</dbReference>
<dbReference type="Pfam" id="PF02985">
    <property type="entry name" value="HEAT"/>
    <property type="match status" value="1"/>
</dbReference>
<organism evidence="4 5">
    <name type="scientific">Acaryochloris marina (strain MBIC 11017)</name>
    <dbReference type="NCBI Taxonomy" id="329726"/>
    <lineage>
        <taxon>Bacteria</taxon>
        <taxon>Bacillati</taxon>
        <taxon>Cyanobacteriota</taxon>
        <taxon>Cyanophyceae</taxon>
        <taxon>Acaryochloridales</taxon>
        <taxon>Acaryochloridaceae</taxon>
        <taxon>Acaryochloris</taxon>
    </lineage>
</organism>
<evidence type="ECO:0000256" key="2">
    <source>
        <dbReference type="ARBA" id="ARBA00022737"/>
    </source>
</evidence>
<sequence>MYNEEDLSLLDDEDNLESPLDHMAAVDDPAAEAAKPDVEEMLQFLASTDVTQRMIAARAFCELQDSRAIPHLIQLLADACPLVRVSAAYALGRNPSDTAVLPLIHQFNQDWNGYVRKGVVWALGNCRDQRVLDPLVDALENDISAVRLWAASSLGQLSEINADVAAAAIPAVLHALQTESMAPVRSNCAWSLGQLSKVLARGDLYNQAIAAMIKALSDEDLGVQEDAKSSLLKLGDPTGLQAIEELESMGLL</sequence>
<accession>B0C229</accession>
<protein>
    <submittedName>
        <fullName evidence="4">PBS lyase HEAT-like repeat-containing protein</fullName>
    </submittedName>
</protein>
<dbReference type="InterPro" id="IPR011989">
    <property type="entry name" value="ARM-like"/>
</dbReference>
<keyword evidence="5" id="KW-1185">Reference proteome</keyword>
<dbReference type="Gene3D" id="1.25.10.10">
    <property type="entry name" value="Leucine-rich Repeat Variant"/>
    <property type="match status" value="2"/>
</dbReference>
<reference evidence="4 5" key="1">
    <citation type="journal article" date="2008" name="Proc. Natl. Acad. Sci. U.S.A.">
        <title>Niche adaptation and genome expansion in the chlorophyll d-producing cyanobacterium Acaryochloris marina.</title>
        <authorList>
            <person name="Swingley W.D."/>
            <person name="Chen M."/>
            <person name="Cheung P.C."/>
            <person name="Conrad A.L."/>
            <person name="Dejesa L.C."/>
            <person name="Hao J."/>
            <person name="Honchak B.M."/>
            <person name="Karbach L.E."/>
            <person name="Kurdoglu A."/>
            <person name="Lahiri S."/>
            <person name="Mastrian S.D."/>
            <person name="Miyashita H."/>
            <person name="Page L."/>
            <person name="Ramakrishna P."/>
            <person name="Satoh S."/>
            <person name="Sattley W.M."/>
            <person name="Shimada Y."/>
            <person name="Taylor H.L."/>
            <person name="Tomo T."/>
            <person name="Tsuchiya T."/>
            <person name="Wang Z.T."/>
            <person name="Raymond J."/>
            <person name="Mimuro M."/>
            <person name="Blankenship R.E."/>
            <person name="Touchman J.W."/>
        </authorList>
    </citation>
    <scope>NUCLEOTIDE SEQUENCE [LARGE SCALE GENOMIC DNA]</scope>
    <source>
        <strain evidence="5">MBIC 11017</strain>
    </source>
</reference>
<gene>
    <name evidence="4" type="ordered locus">AM1_2319</name>
</gene>
<dbReference type="SUPFAM" id="SSF48371">
    <property type="entry name" value="ARM repeat"/>
    <property type="match status" value="1"/>
</dbReference>
<dbReference type="SMART" id="SM00567">
    <property type="entry name" value="EZ_HEAT"/>
    <property type="match status" value="5"/>
</dbReference>
<dbReference type="RefSeq" id="WP_012162804.1">
    <property type="nucleotide sequence ID" value="NC_009925.1"/>
</dbReference>
<dbReference type="InterPro" id="IPR004155">
    <property type="entry name" value="PBS_lyase_HEAT"/>
</dbReference>
<dbReference type="InterPro" id="IPR000357">
    <property type="entry name" value="HEAT"/>
</dbReference>
<dbReference type="PANTHER" id="PTHR12697">
    <property type="entry name" value="PBS LYASE HEAT-LIKE PROTEIN"/>
    <property type="match status" value="1"/>
</dbReference>
<dbReference type="HOGENOM" id="CLU_1106290_0_0_3"/>
<dbReference type="STRING" id="329726.AM1_2319"/>
<proteinExistence type="predicted"/>
<dbReference type="eggNOG" id="COG1413">
    <property type="taxonomic scope" value="Bacteria"/>
</dbReference>
<dbReference type="PANTHER" id="PTHR12697:SF5">
    <property type="entry name" value="DEOXYHYPUSINE HYDROXYLASE"/>
    <property type="match status" value="1"/>
</dbReference>
<dbReference type="GO" id="GO:0016491">
    <property type="term" value="F:oxidoreductase activity"/>
    <property type="evidence" value="ECO:0007669"/>
    <property type="project" value="TreeGrafter"/>
</dbReference>
<dbReference type="Pfam" id="PF13646">
    <property type="entry name" value="HEAT_2"/>
    <property type="match status" value="1"/>
</dbReference>
<evidence type="ECO:0000256" key="3">
    <source>
        <dbReference type="ARBA" id="ARBA00022738"/>
    </source>
</evidence>
<dbReference type="AlphaFoldDB" id="B0C229"/>
<keyword evidence="2" id="KW-0677">Repeat</keyword>
<evidence type="ECO:0000313" key="5">
    <source>
        <dbReference type="Proteomes" id="UP000000268"/>
    </source>
</evidence>
<dbReference type="Proteomes" id="UP000000268">
    <property type="component" value="Chromosome"/>
</dbReference>
<dbReference type="GO" id="GO:0030089">
    <property type="term" value="C:phycobilisome"/>
    <property type="evidence" value="ECO:0007669"/>
    <property type="project" value="UniProtKB-KW"/>
</dbReference>
<dbReference type="GO" id="GO:0016829">
    <property type="term" value="F:lyase activity"/>
    <property type="evidence" value="ECO:0007669"/>
    <property type="project" value="UniProtKB-KW"/>
</dbReference>
<name>B0C229_ACAM1</name>
<keyword evidence="4" id="KW-0456">Lyase</keyword>
<evidence type="ECO:0000313" key="4">
    <source>
        <dbReference type="EMBL" id="ABW27330.1"/>
    </source>
</evidence>
<evidence type="ECO:0000256" key="1">
    <source>
        <dbReference type="ARBA" id="ARBA00022549"/>
    </source>
</evidence>
<keyword evidence="3" id="KW-0605">Phycobilisome</keyword>
<dbReference type="OrthoDB" id="9784717at2"/>
<keyword evidence="1" id="KW-0042">Antenna complex</keyword>
<dbReference type="KEGG" id="amr:AM1_2319"/>